<dbReference type="InterPro" id="IPR001254">
    <property type="entry name" value="Trypsin_dom"/>
</dbReference>
<proteinExistence type="predicted"/>
<dbReference type="InterPro" id="IPR001314">
    <property type="entry name" value="Peptidase_S1A"/>
</dbReference>
<keyword evidence="1" id="KW-0645">Protease</keyword>
<evidence type="ECO:0000256" key="4">
    <source>
        <dbReference type="ARBA" id="ARBA00023157"/>
    </source>
</evidence>
<evidence type="ECO:0000313" key="8">
    <source>
        <dbReference type="Proteomes" id="UP000437017"/>
    </source>
</evidence>
<keyword evidence="2" id="KW-0732">Signal</keyword>
<evidence type="ECO:0000256" key="3">
    <source>
        <dbReference type="ARBA" id="ARBA00022801"/>
    </source>
</evidence>
<evidence type="ECO:0000313" key="7">
    <source>
        <dbReference type="EMBL" id="KAB0404274.1"/>
    </source>
</evidence>
<dbReference type="InterPro" id="IPR043504">
    <property type="entry name" value="Peptidase_S1_PA_chymotrypsin"/>
</dbReference>
<dbReference type="AlphaFoldDB" id="A0A6A1QAJ6"/>
<dbReference type="CDD" id="cd00190">
    <property type="entry name" value="Tryp_SPc"/>
    <property type="match status" value="1"/>
</dbReference>
<comment type="caution">
    <text evidence="7">The sequence shown here is derived from an EMBL/GenBank/DDBJ whole genome shotgun (WGS) entry which is preliminary data.</text>
</comment>
<dbReference type="GO" id="GO:0006508">
    <property type="term" value="P:proteolysis"/>
    <property type="evidence" value="ECO:0007669"/>
    <property type="project" value="UniProtKB-KW"/>
</dbReference>
<feature type="domain" description="Peptidase S1" evidence="6">
    <location>
        <begin position="8"/>
        <end position="188"/>
    </location>
</feature>
<organism evidence="7 8">
    <name type="scientific">Balaenoptera physalus</name>
    <name type="common">Fin whale</name>
    <name type="synonym">Balaena physalus</name>
    <dbReference type="NCBI Taxonomy" id="9770"/>
    <lineage>
        <taxon>Eukaryota</taxon>
        <taxon>Metazoa</taxon>
        <taxon>Chordata</taxon>
        <taxon>Craniata</taxon>
        <taxon>Vertebrata</taxon>
        <taxon>Euteleostomi</taxon>
        <taxon>Mammalia</taxon>
        <taxon>Eutheria</taxon>
        <taxon>Laurasiatheria</taxon>
        <taxon>Artiodactyla</taxon>
        <taxon>Whippomorpha</taxon>
        <taxon>Cetacea</taxon>
        <taxon>Mysticeti</taxon>
        <taxon>Balaenopteridae</taxon>
        <taxon>Balaenoptera</taxon>
    </lineage>
</organism>
<dbReference type="EMBL" id="SGJD01000633">
    <property type="protein sequence ID" value="KAB0404274.1"/>
    <property type="molecule type" value="Genomic_DNA"/>
</dbReference>
<dbReference type="PANTHER" id="PTHR24253:SF159">
    <property type="entry name" value="SERINE PROTEASE 42"/>
    <property type="match status" value="1"/>
</dbReference>
<keyword evidence="4" id="KW-1015">Disulfide bond</keyword>
<dbReference type="PROSITE" id="PS00134">
    <property type="entry name" value="TRYPSIN_HIS"/>
    <property type="match status" value="1"/>
</dbReference>
<evidence type="ECO:0000259" key="6">
    <source>
        <dbReference type="PROSITE" id="PS50240"/>
    </source>
</evidence>
<dbReference type="PANTHER" id="PTHR24253">
    <property type="entry name" value="TRANSMEMBRANE PROTEASE SERINE"/>
    <property type="match status" value="1"/>
</dbReference>
<dbReference type="Gene3D" id="2.40.10.10">
    <property type="entry name" value="Trypsin-like serine proteases"/>
    <property type="match status" value="2"/>
</dbReference>
<dbReference type="SUPFAM" id="SSF50494">
    <property type="entry name" value="Trypsin-like serine proteases"/>
    <property type="match status" value="1"/>
</dbReference>
<dbReference type="SMART" id="SM00020">
    <property type="entry name" value="Tryp_SPc"/>
    <property type="match status" value="1"/>
</dbReference>
<evidence type="ECO:0000256" key="5">
    <source>
        <dbReference type="ARBA" id="ARBA00023180"/>
    </source>
</evidence>
<keyword evidence="8" id="KW-1185">Reference proteome</keyword>
<accession>A0A6A1QAJ6</accession>
<keyword evidence="3" id="KW-0378">Hydrolase</keyword>
<name>A0A6A1QAJ6_BALPH</name>
<feature type="non-terminal residue" evidence="7">
    <location>
        <position position="1"/>
    </location>
</feature>
<sequence length="188" mass="20771">CGHRTSRVVGGRPAPERKWPWQVSLQINDKHICGGSLIASWWVLTAAHCIFGHMEYTVKMGDIRLMHTSRMAIKVPVRDIVIHKYFNPVGTVENDIALALLAFPVNFSSNIQPVCLPEKAFMVQAGTECWVTGWGKLDERGETVKQDGSKLGPGKGLPGALVLAYKLKGETGRQFSSKWLREEGGEDA</sequence>
<evidence type="ECO:0000256" key="2">
    <source>
        <dbReference type="ARBA" id="ARBA00022729"/>
    </source>
</evidence>
<evidence type="ECO:0000256" key="1">
    <source>
        <dbReference type="ARBA" id="ARBA00022670"/>
    </source>
</evidence>
<keyword evidence="5" id="KW-0325">Glycoprotein</keyword>
<dbReference type="OrthoDB" id="546450at2759"/>
<dbReference type="GO" id="GO:0004252">
    <property type="term" value="F:serine-type endopeptidase activity"/>
    <property type="evidence" value="ECO:0007669"/>
    <property type="project" value="InterPro"/>
</dbReference>
<dbReference type="InterPro" id="IPR018114">
    <property type="entry name" value="TRYPSIN_HIS"/>
</dbReference>
<dbReference type="Pfam" id="PF00089">
    <property type="entry name" value="Trypsin"/>
    <property type="match status" value="1"/>
</dbReference>
<feature type="non-terminal residue" evidence="7">
    <location>
        <position position="188"/>
    </location>
</feature>
<reference evidence="7 8" key="1">
    <citation type="journal article" date="2019" name="PLoS ONE">
        <title>Genomic analyses reveal an absence of contemporary introgressive admixture between fin whales and blue whales, despite known hybrids.</title>
        <authorList>
            <person name="Westbury M.V."/>
            <person name="Petersen B."/>
            <person name="Lorenzen E.D."/>
        </authorList>
    </citation>
    <scope>NUCLEOTIDE SEQUENCE [LARGE SCALE GENOMIC DNA]</scope>
    <source>
        <strain evidence="7">FinWhale-01</strain>
    </source>
</reference>
<dbReference type="InterPro" id="IPR009003">
    <property type="entry name" value="Peptidase_S1_PA"/>
</dbReference>
<dbReference type="FunFam" id="2.40.10.10:FF:000004">
    <property type="entry name" value="Tryptase gamma 1"/>
    <property type="match status" value="1"/>
</dbReference>
<dbReference type="PRINTS" id="PR00722">
    <property type="entry name" value="CHYMOTRYPSIN"/>
</dbReference>
<dbReference type="Proteomes" id="UP000437017">
    <property type="component" value="Unassembled WGS sequence"/>
</dbReference>
<gene>
    <name evidence="7" type="ORF">E2I00_006936</name>
</gene>
<dbReference type="PROSITE" id="PS50240">
    <property type="entry name" value="TRYPSIN_DOM"/>
    <property type="match status" value="1"/>
</dbReference>
<protein>
    <recommendedName>
        <fullName evidence="6">Peptidase S1 domain-containing protein</fullName>
    </recommendedName>
</protein>